<dbReference type="SMART" id="SM00267">
    <property type="entry name" value="GGDEF"/>
    <property type="match status" value="1"/>
</dbReference>
<comment type="caution">
    <text evidence="3">Lacks conserved residue(s) required for the propagation of feature annotation.</text>
</comment>
<reference evidence="6 7" key="1">
    <citation type="submission" date="2015-11" db="EMBL/GenBank/DDBJ databases">
        <title>Draft genome sequence of Paramesorhizobium deserti A-3-E, a strain highly resistant to diverse beta-lactam antibiotics.</title>
        <authorList>
            <person name="Lv R."/>
            <person name="Yang X."/>
            <person name="Fang N."/>
            <person name="Guo J."/>
            <person name="Luo X."/>
            <person name="Peng F."/>
            <person name="Yang R."/>
            <person name="Cui Y."/>
            <person name="Fang C."/>
            <person name="Song Y."/>
        </authorList>
    </citation>
    <scope>NUCLEOTIDE SEQUENCE [LARGE SCALE GENOMIC DNA]</scope>
    <source>
        <strain evidence="6 7">A-3-E</strain>
    </source>
</reference>
<dbReference type="NCBIfam" id="TIGR00254">
    <property type="entry name" value="GGDEF"/>
    <property type="match status" value="1"/>
</dbReference>
<evidence type="ECO:0000256" key="3">
    <source>
        <dbReference type="PROSITE-ProRule" id="PRU00169"/>
    </source>
</evidence>
<dbReference type="EC" id="2.7.7.65" evidence="1"/>
<dbReference type="EMBL" id="LNTU01000012">
    <property type="protein sequence ID" value="KXF77643.1"/>
    <property type="molecule type" value="Genomic_DNA"/>
</dbReference>
<dbReference type="PANTHER" id="PTHR45138">
    <property type="entry name" value="REGULATORY COMPONENTS OF SENSORY TRANSDUCTION SYSTEM"/>
    <property type="match status" value="1"/>
</dbReference>
<evidence type="ECO:0000256" key="2">
    <source>
        <dbReference type="ARBA" id="ARBA00034247"/>
    </source>
</evidence>
<dbReference type="SUPFAM" id="SSF55073">
    <property type="entry name" value="Nucleotide cyclase"/>
    <property type="match status" value="1"/>
</dbReference>
<dbReference type="InterPro" id="IPR011006">
    <property type="entry name" value="CheY-like_superfamily"/>
</dbReference>
<dbReference type="NCBIfam" id="NF007135">
    <property type="entry name" value="PRK09581.1"/>
    <property type="match status" value="1"/>
</dbReference>
<dbReference type="PANTHER" id="PTHR45138:SF9">
    <property type="entry name" value="DIGUANYLATE CYCLASE DGCM-RELATED"/>
    <property type="match status" value="1"/>
</dbReference>
<dbReference type="RefSeq" id="WP_068881828.1">
    <property type="nucleotide sequence ID" value="NZ_LNTU01000012.1"/>
</dbReference>
<dbReference type="InterPro" id="IPR050469">
    <property type="entry name" value="Diguanylate_Cyclase"/>
</dbReference>
<dbReference type="CDD" id="cd01949">
    <property type="entry name" value="GGDEF"/>
    <property type="match status" value="1"/>
</dbReference>
<organism evidence="6 7">
    <name type="scientific">Paramesorhizobium deserti</name>
    <dbReference type="NCBI Taxonomy" id="1494590"/>
    <lineage>
        <taxon>Bacteria</taxon>
        <taxon>Pseudomonadati</taxon>
        <taxon>Pseudomonadota</taxon>
        <taxon>Alphaproteobacteria</taxon>
        <taxon>Hyphomicrobiales</taxon>
        <taxon>Phyllobacteriaceae</taxon>
        <taxon>Paramesorhizobium</taxon>
    </lineage>
</organism>
<sequence>MTARILVVDDLPANVKLLETRLLAEYYDVVSALSGQEALEICHSSNVDIVLLDVMMPGMDGFEVCRRLKADPKTTNIPVVMVTALDRPEDRVRGLEAGADDFLTKPVNDLQLISRVKSLARLKNLSDELFLRASTAREADIEALLMSRADDAKARAKLLIVDEDLKVASRLEGLLSKDNQIDIVTQPPAALISVVEGGYDCVIISTGLSGYDPLRLCSQMRAIERTRLLPIILIAEHGETGLVARGLDLGVNDYLMRPLDRNELLARVRTQVKRKRYNDLLRRSLSQTIEMAVTDGLTGLHNRRYLDSHMSMLFTRSVSRERPLSVLMTDIDHFKRINDTYGHDAGDDVLRDFAGRLHRNIRGIDLACRYGGEEFIVVLPDTDAHMAAVVAERIRETVASTPFLICNGTASVDVTISIGLASLQLRDDSVEKLFKRADVALYEAKKNGRNRVVGAVA</sequence>
<dbReference type="PROSITE" id="PS50887">
    <property type="entry name" value="GGDEF"/>
    <property type="match status" value="1"/>
</dbReference>
<proteinExistence type="predicted"/>
<dbReference type="PROSITE" id="PS50110">
    <property type="entry name" value="RESPONSE_REGULATORY"/>
    <property type="match status" value="2"/>
</dbReference>
<dbReference type="InterPro" id="IPR029787">
    <property type="entry name" value="Nucleotide_cyclase"/>
</dbReference>
<dbReference type="GO" id="GO:1902201">
    <property type="term" value="P:negative regulation of bacterial-type flagellum-dependent cell motility"/>
    <property type="evidence" value="ECO:0007669"/>
    <property type="project" value="TreeGrafter"/>
</dbReference>
<dbReference type="SMART" id="SM00448">
    <property type="entry name" value="REC"/>
    <property type="match status" value="2"/>
</dbReference>
<dbReference type="Pfam" id="PF00990">
    <property type="entry name" value="GGDEF"/>
    <property type="match status" value="1"/>
</dbReference>
<accession>A0A135HWS3</accession>
<evidence type="ECO:0000313" key="6">
    <source>
        <dbReference type="EMBL" id="KXF77643.1"/>
    </source>
</evidence>
<dbReference type="GO" id="GO:0043709">
    <property type="term" value="P:cell adhesion involved in single-species biofilm formation"/>
    <property type="evidence" value="ECO:0007669"/>
    <property type="project" value="TreeGrafter"/>
</dbReference>
<dbReference type="Pfam" id="PF00072">
    <property type="entry name" value="Response_reg"/>
    <property type="match status" value="2"/>
</dbReference>
<dbReference type="Gene3D" id="3.30.70.270">
    <property type="match status" value="1"/>
</dbReference>
<dbReference type="FunFam" id="3.30.70.270:FF:000001">
    <property type="entry name" value="Diguanylate cyclase domain protein"/>
    <property type="match status" value="1"/>
</dbReference>
<dbReference type="AlphaFoldDB" id="A0A135HWS3"/>
<comment type="catalytic activity">
    <reaction evidence="2">
        <text>2 GTP = 3',3'-c-di-GMP + 2 diphosphate</text>
        <dbReference type="Rhea" id="RHEA:24898"/>
        <dbReference type="ChEBI" id="CHEBI:33019"/>
        <dbReference type="ChEBI" id="CHEBI:37565"/>
        <dbReference type="ChEBI" id="CHEBI:58805"/>
        <dbReference type="EC" id="2.7.7.65"/>
    </reaction>
</comment>
<gene>
    <name evidence="6" type="primary">pleD</name>
    <name evidence="6" type="ORF">ATN84_09850</name>
</gene>
<comment type="caution">
    <text evidence="6">The sequence shown here is derived from an EMBL/GenBank/DDBJ whole genome shotgun (WGS) entry which is preliminary data.</text>
</comment>
<evidence type="ECO:0000313" key="7">
    <source>
        <dbReference type="Proteomes" id="UP000070107"/>
    </source>
</evidence>
<dbReference type="CDD" id="cd17538">
    <property type="entry name" value="REC_D1_PleD-like"/>
    <property type="match status" value="1"/>
</dbReference>
<dbReference type="GO" id="GO:0005886">
    <property type="term" value="C:plasma membrane"/>
    <property type="evidence" value="ECO:0007669"/>
    <property type="project" value="TreeGrafter"/>
</dbReference>
<feature type="domain" description="Response regulatory" evidence="4">
    <location>
        <begin position="4"/>
        <end position="120"/>
    </location>
</feature>
<feature type="domain" description="Response regulatory" evidence="4">
    <location>
        <begin position="157"/>
        <end position="272"/>
    </location>
</feature>
<keyword evidence="7" id="KW-1185">Reference proteome</keyword>
<dbReference type="GO" id="GO:0000160">
    <property type="term" value="P:phosphorelay signal transduction system"/>
    <property type="evidence" value="ECO:0007669"/>
    <property type="project" value="InterPro"/>
</dbReference>
<feature type="modified residue" description="4-aspartylphosphate" evidence="3">
    <location>
        <position position="53"/>
    </location>
</feature>
<dbReference type="SUPFAM" id="SSF52172">
    <property type="entry name" value="CheY-like"/>
    <property type="match status" value="2"/>
</dbReference>
<dbReference type="Proteomes" id="UP000070107">
    <property type="component" value="Unassembled WGS sequence"/>
</dbReference>
<feature type="domain" description="GGDEF" evidence="5">
    <location>
        <begin position="322"/>
        <end position="457"/>
    </location>
</feature>
<evidence type="ECO:0000259" key="4">
    <source>
        <dbReference type="PROSITE" id="PS50110"/>
    </source>
</evidence>
<keyword evidence="3" id="KW-0597">Phosphoprotein</keyword>
<dbReference type="GO" id="GO:0052621">
    <property type="term" value="F:diguanylate cyclase activity"/>
    <property type="evidence" value="ECO:0007669"/>
    <property type="project" value="UniProtKB-EC"/>
</dbReference>
<evidence type="ECO:0000259" key="5">
    <source>
        <dbReference type="PROSITE" id="PS50887"/>
    </source>
</evidence>
<dbReference type="InterPro" id="IPR001789">
    <property type="entry name" value="Sig_transdc_resp-reg_receiver"/>
</dbReference>
<dbReference type="Gene3D" id="3.40.50.2300">
    <property type="match status" value="2"/>
</dbReference>
<name>A0A135HWS3_9HYPH</name>
<dbReference type="InterPro" id="IPR043128">
    <property type="entry name" value="Rev_trsase/Diguanyl_cyclase"/>
</dbReference>
<dbReference type="InterPro" id="IPR000160">
    <property type="entry name" value="GGDEF_dom"/>
</dbReference>
<evidence type="ECO:0000256" key="1">
    <source>
        <dbReference type="ARBA" id="ARBA00012528"/>
    </source>
</evidence>
<dbReference type="STRING" id="1494590.ATN84_09850"/>
<dbReference type="FunFam" id="3.40.50.2300:FF:000574">
    <property type="entry name" value="Response regulator PleD"/>
    <property type="match status" value="1"/>
</dbReference>
<protein>
    <recommendedName>
        <fullName evidence="1">diguanylate cyclase</fullName>
        <ecNumber evidence="1">2.7.7.65</ecNumber>
    </recommendedName>
</protein>
<dbReference type="OrthoDB" id="9812260at2"/>